<dbReference type="GO" id="GO:0071973">
    <property type="term" value="P:bacterial-type flagellum-dependent cell motility"/>
    <property type="evidence" value="ECO:0007669"/>
    <property type="project" value="TreeGrafter"/>
</dbReference>
<accession>A0A1G5FKN3</accession>
<evidence type="ECO:0000256" key="1">
    <source>
        <dbReference type="ARBA" id="ARBA00004514"/>
    </source>
</evidence>
<evidence type="ECO:0000256" key="2">
    <source>
        <dbReference type="ARBA" id="ARBA00008787"/>
    </source>
</evidence>
<keyword evidence="6" id="KW-0969">Cilium</keyword>
<organism evidence="6 7">
    <name type="scientific">Butyrivibrio hungatei</name>
    <dbReference type="NCBI Taxonomy" id="185008"/>
    <lineage>
        <taxon>Bacteria</taxon>
        <taxon>Bacillati</taxon>
        <taxon>Bacillota</taxon>
        <taxon>Clostridia</taxon>
        <taxon>Lachnospirales</taxon>
        <taxon>Lachnospiraceae</taxon>
        <taxon>Butyrivibrio</taxon>
    </lineage>
</organism>
<sequence length="158" mass="18220">MTQEKKQEFTLKISQANKTQLITILYEMVIEYLNDAIDEIGIGKKDEADKYIGYAQSCIDELIRSLNLSYELAKNLHAIYIFSKKELMVAGVNYSSHKIWRVVQNFKCLKEAYKEIEKYDTSSPMMGNTQKVYTGLTYGRHCLNEDLAMVCANRGYMA</sequence>
<evidence type="ECO:0000256" key="5">
    <source>
        <dbReference type="ARBA" id="ARBA00023186"/>
    </source>
</evidence>
<dbReference type="PANTHER" id="PTHR34773:SF1">
    <property type="entry name" value="FLAGELLAR SECRETION CHAPERONE FLIS"/>
    <property type="match status" value="1"/>
</dbReference>
<keyword evidence="3" id="KW-0963">Cytoplasm</keyword>
<dbReference type="CDD" id="cd16098">
    <property type="entry name" value="FliS"/>
    <property type="match status" value="1"/>
</dbReference>
<keyword evidence="7" id="KW-1185">Reference proteome</keyword>
<dbReference type="EMBL" id="FMUR01000015">
    <property type="protein sequence ID" value="SCY39819.1"/>
    <property type="molecule type" value="Genomic_DNA"/>
</dbReference>
<dbReference type="GO" id="GO:0005829">
    <property type="term" value="C:cytosol"/>
    <property type="evidence" value="ECO:0007669"/>
    <property type="project" value="UniProtKB-SubCell"/>
</dbReference>
<dbReference type="OrthoDB" id="1767099at2"/>
<name>A0A1G5FKN3_9FIRM</name>
<dbReference type="RefSeq" id="WP_074462913.1">
    <property type="nucleotide sequence ID" value="NZ_FMUR01000015.1"/>
</dbReference>
<dbReference type="InterPro" id="IPR003713">
    <property type="entry name" value="FliS"/>
</dbReference>
<keyword evidence="4" id="KW-1005">Bacterial flagellum biogenesis</keyword>
<keyword evidence="6" id="KW-0966">Cell projection</keyword>
<evidence type="ECO:0000313" key="6">
    <source>
        <dbReference type="EMBL" id="SCY39819.1"/>
    </source>
</evidence>
<dbReference type="GO" id="GO:0044780">
    <property type="term" value="P:bacterial-type flagellum assembly"/>
    <property type="evidence" value="ECO:0007669"/>
    <property type="project" value="InterPro"/>
</dbReference>
<dbReference type="PANTHER" id="PTHR34773">
    <property type="entry name" value="FLAGELLAR SECRETION CHAPERONE FLIS"/>
    <property type="match status" value="1"/>
</dbReference>
<reference evidence="7" key="1">
    <citation type="submission" date="2016-10" db="EMBL/GenBank/DDBJ databases">
        <authorList>
            <person name="Varghese N."/>
            <person name="Submissions S."/>
        </authorList>
    </citation>
    <scope>NUCLEOTIDE SEQUENCE [LARGE SCALE GENOMIC DNA]</scope>
    <source>
        <strain evidence="7">XBD2006</strain>
    </source>
</reference>
<dbReference type="AlphaFoldDB" id="A0A1G5FKN3"/>
<dbReference type="Pfam" id="PF02561">
    <property type="entry name" value="FliS"/>
    <property type="match status" value="1"/>
</dbReference>
<evidence type="ECO:0000313" key="7">
    <source>
        <dbReference type="Proteomes" id="UP000183047"/>
    </source>
</evidence>
<dbReference type="SUPFAM" id="SSF101116">
    <property type="entry name" value="Flagellar export chaperone FliS"/>
    <property type="match status" value="1"/>
</dbReference>
<proteinExistence type="inferred from homology"/>
<dbReference type="InterPro" id="IPR036584">
    <property type="entry name" value="FliS_sf"/>
</dbReference>
<protein>
    <submittedName>
        <fullName evidence="6">Flagellar protein FliS</fullName>
    </submittedName>
</protein>
<evidence type="ECO:0000256" key="4">
    <source>
        <dbReference type="ARBA" id="ARBA00022795"/>
    </source>
</evidence>
<keyword evidence="5" id="KW-0143">Chaperone</keyword>
<gene>
    <name evidence="6" type="ORF">SAMN02910451_02454</name>
</gene>
<comment type="subcellular location">
    <subcellularLocation>
        <location evidence="1">Cytoplasm</location>
        <location evidence="1">Cytosol</location>
    </subcellularLocation>
</comment>
<evidence type="ECO:0000256" key="3">
    <source>
        <dbReference type="ARBA" id="ARBA00022490"/>
    </source>
</evidence>
<dbReference type="Gene3D" id="1.20.120.340">
    <property type="entry name" value="Flagellar protein FliS"/>
    <property type="match status" value="1"/>
</dbReference>
<dbReference type="Proteomes" id="UP000183047">
    <property type="component" value="Unassembled WGS sequence"/>
</dbReference>
<keyword evidence="6" id="KW-0282">Flagellum</keyword>
<comment type="similarity">
    <text evidence="2">Belongs to the FliS family.</text>
</comment>